<protein>
    <submittedName>
        <fullName evidence="2">YiiD C-terminal domain-containing protein</fullName>
    </submittedName>
</protein>
<evidence type="ECO:0000259" key="1">
    <source>
        <dbReference type="Pfam" id="PF09500"/>
    </source>
</evidence>
<keyword evidence="3" id="KW-1185">Reference proteome</keyword>
<dbReference type="SUPFAM" id="SSF54637">
    <property type="entry name" value="Thioesterase/thiol ester dehydrase-isomerase"/>
    <property type="match status" value="1"/>
</dbReference>
<dbReference type="Gene3D" id="3.10.129.10">
    <property type="entry name" value="Hotdog Thioesterase"/>
    <property type="match status" value="1"/>
</dbReference>
<dbReference type="NCBIfam" id="TIGR02447">
    <property type="entry name" value="yiiD_Cterm"/>
    <property type="match status" value="1"/>
</dbReference>
<organism evidence="2 3">
    <name type="scientific">Marinobacter suaedae</name>
    <dbReference type="NCBI Taxonomy" id="3057675"/>
    <lineage>
        <taxon>Bacteria</taxon>
        <taxon>Pseudomonadati</taxon>
        <taxon>Pseudomonadota</taxon>
        <taxon>Gammaproteobacteria</taxon>
        <taxon>Pseudomonadales</taxon>
        <taxon>Marinobacteraceae</taxon>
        <taxon>Marinobacter</taxon>
    </lineage>
</organism>
<dbReference type="Pfam" id="PF09500">
    <property type="entry name" value="YiiD_C"/>
    <property type="match status" value="1"/>
</dbReference>
<reference evidence="2" key="1">
    <citation type="submission" date="2023-07" db="EMBL/GenBank/DDBJ databases">
        <title>Marinobacter sp. chi1 genome sequencing and assembly.</title>
        <authorList>
            <person name="Park S."/>
        </authorList>
    </citation>
    <scope>NUCLEOTIDE SEQUENCE</scope>
    <source>
        <strain evidence="2">Chi1</strain>
    </source>
</reference>
<gene>
    <name evidence="2" type="ORF">QVZ43_09590</name>
</gene>
<feature type="domain" description="Thioesterase putative" evidence="1">
    <location>
        <begin position="7"/>
        <end position="133"/>
    </location>
</feature>
<dbReference type="InterPro" id="IPR012660">
    <property type="entry name" value="YiiD_C"/>
</dbReference>
<dbReference type="EMBL" id="JAUMIS010000002">
    <property type="protein sequence ID" value="MDO3721976.1"/>
    <property type="molecule type" value="Genomic_DNA"/>
</dbReference>
<dbReference type="RefSeq" id="WP_223795511.1">
    <property type="nucleotide sequence ID" value="NZ_JAUMIS010000002.1"/>
</dbReference>
<sequence>MSQLDLLQRRINDQIPISRTLGVRLEFWDGQTLIVSAPLLPNRNHQGTGFGGSVYSVAVTGAWGLTELVLSDLGLDGVVVIQKGSIDYLLPVDTDFYVICRLPGGEVSDRFRKSLARYGKGRLDLVAEVHCGHPHRRPASDAVAVLEARLVVQDARSKLFG</sequence>
<comment type="caution">
    <text evidence="2">The sequence shown here is derived from an EMBL/GenBank/DDBJ whole genome shotgun (WGS) entry which is preliminary data.</text>
</comment>
<dbReference type="InterPro" id="IPR029069">
    <property type="entry name" value="HotDog_dom_sf"/>
</dbReference>
<evidence type="ECO:0000313" key="3">
    <source>
        <dbReference type="Proteomes" id="UP001168640"/>
    </source>
</evidence>
<name>A0ABT8W1B7_9GAMM</name>
<accession>A0ABT8W1B7</accession>
<dbReference type="Proteomes" id="UP001168640">
    <property type="component" value="Unassembled WGS sequence"/>
</dbReference>
<proteinExistence type="predicted"/>
<evidence type="ECO:0000313" key="2">
    <source>
        <dbReference type="EMBL" id="MDO3721976.1"/>
    </source>
</evidence>